<dbReference type="EMBL" id="HBGG01014991">
    <property type="protein sequence ID" value="CAD9205406.1"/>
    <property type="molecule type" value="Transcribed_RNA"/>
</dbReference>
<evidence type="ECO:0000313" key="1">
    <source>
        <dbReference type="EMBL" id="CAD9205406.1"/>
    </source>
</evidence>
<name>A0A7S1SQS2_9CHLO</name>
<dbReference type="PANTHER" id="PTHR40861:SF1">
    <property type="entry name" value="PHOSPHATIDATE PHOSPHATASE APP1 CATALYTIC DOMAIN-CONTAINING PROTEIN"/>
    <property type="match status" value="1"/>
</dbReference>
<dbReference type="PANTHER" id="PTHR40861">
    <property type="entry name" value="DUF2183 DOMAIN-CONTAINING PROTEIN"/>
    <property type="match status" value="1"/>
</dbReference>
<organism evidence="1">
    <name type="scientific">Tetraselmis chuii</name>
    <dbReference type="NCBI Taxonomy" id="63592"/>
    <lineage>
        <taxon>Eukaryota</taxon>
        <taxon>Viridiplantae</taxon>
        <taxon>Chlorophyta</taxon>
        <taxon>core chlorophytes</taxon>
        <taxon>Chlorodendrophyceae</taxon>
        <taxon>Chlorodendrales</taxon>
        <taxon>Chlorodendraceae</taxon>
        <taxon>Tetraselmis</taxon>
    </lineage>
</organism>
<dbReference type="AlphaFoldDB" id="A0A7S1SQS2"/>
<accession>A0A7S1SQS2</accession>
<proteinExistence type="predicted"/>
<protein>
    <submittedName>
        <fullName evidence="1">Uncharacterized protein</fullName>
    </submittedName>
</protein>
<reference evidence="1" key="1">
    <citation type="submission" date="2021-01" db="EMBL/GenBank/DDBJ databases">
        <authorList>
            <person name="Corre E."/>
            <person name="Pelletier E."/>
            <person name="Niang G."/>
            <person name="Scheremetjew M."/>
            <person name="Finn R."/>
            <person name="Kale V."/>
            <person name="Holt S."/>
            <person name="Cochrane G."/>
            <person name="Meng A."/>
            <person name="Brown T."/>
            <person name="Cohen L."/>
        </authorList>
    </citation>
    <scope>NUCLEOTIDE SEQUENCE</scope>
    <source>
        <strain evidence="1">PLY429</strain>
    </source>
</reference>
<sequence>MEEKAGVATVLSYGSGRGDPPAPRLRALRHPVAPCENEASASCSHIHGLMDTGELLAKSVALGEGDRAGDGGARTLRARVSWRTELFQEVLHRLQRWSLFHRTQARHQEVVVDIIKGASAHELNEMFLYVDCARFWKLCRKSTLDRLRTRLNDLGIPARAALLRGLIKVKKTLQHWWNSWVRDILLETKGEDLTLLKNMVDGGGDYHNLNKLLFKDMALMPQTVSTRKTILKHIQAEGRQIRQARHSNMAARPRVKIVSDIDDTLWSSGGHYPAGVDERLPKQVVYPGALALFREIIHDANSWQHSQRIDNLINSAKTLCVTCDSSTAGSDQSTSTPPPSVSPTTALNLALLPAPAPVTPSVPVLPYVGIQFGSAPSWNAVPELSSPSTTPWGSFDARKLKRVTSEPVLLQSMSGVPEDDEHGTAWCRVPGYFERHPAKYTDTLETVRKKIAHSLLVPERSLGQVHVDFSEMDQNFNTDCSLLFLSARPGIPRTRGMLERMVYGRFKELYGNNQLFTMPTLLPGSLMAGLKAISIQLRESFRSRRPLSLITSAWIPVGFQKMIALRNFAAIYPEYDYVFFGDNGQADAYVCDRLMWEPPMNHTTDVDLDVDDNNGAPHTLPHSRSSLTESSILVAFIHQVHDHHDVTLRSEAIGNRCICETCTRRMSEFTTYIGAAVQAVGHGLLSLRGLYVVGQEASEDFYRLLGASLVRGPFEKWRRTKADQLRCALNRDIQAANALLLDDMQLTPLMRVAEWRSALQPTRTHSPDSSRAGERNILGQAKAYSCAI</sequence>
<gene>
    <name evidence="1" type="ORF">TCHU04912_LOCUS7642</name>
</gene>